<sequence>MDDCYQARTTKCIACS</sequence>
<accession>A0A0A9B469</accession>
<proteinExistence type="predicted"/>
<dbReference type="EMBL" id="GBRH01240942">
    <property type="protein sequence ID" value="JAD56953.1"/>
    <property type="molecule type" value="Transcribed_RNA"/>
</dbReference>
<name>A0A0A9B469_ARUDO</name>
<dbReference type="AlphaFoldDB" id="A0A0A9B469"/>
<reference evidence="1" key="2">
    <citation type="journal article" date="2015" name="Data Brief">
        <title>Shoot transcriptome of the giant reed, Arundo donax.</title>
        <authorList>
            <person name="Barrero R.A."/>
            <person name="Guerrero F.D."/>
            <person name="Moolhuijzen P."/>
            <person name="Goolsby J.A."/>
            <person name="Tidwell J."/>
            <person name="Bellgard S.E."/>
            <person name="Bellgard M.I."/>
        </authorList>
    </citation>
    <scope>NUCLEOTIDE SEQUENCE</scope>
    <source>
        <tissue evidence="1">Shoot tissue taken approximately 20 cm above the soil surface</tissue>
    </source>
</reference>
<evidence type="ECO:0000313" key="1">
    <source>
        <dbReference type="EMBL" id="JAD56953.1"/>
    </source>
</evidence>
<organism evidence="1">
    <name type="scientific">Arundo donax</name>
    <name type="common">Giant reed</name>
    <name type="synonym">Donax arundinaceus</name>
    <dbReference type="NCBI Taxonomy" id="35708"/>
    <lineage>
        <taxon>Eukaryota</taxon>
        <taxon>Viridiplantae</taxon>
        <taxon>Streptophyta</taxon>
        <taxon>Embryophyta</taxon>
        <taxon>Tracheophyta</taxon>
        <taxon>Spermatophyta</taxon>
        <taxon>Magnoliopsida</taxon>
        <taxon>Liliopsida</taxon>
        <taxon>Poales</taxon>
        <taxon>Poaceae</taxon>
        <taxon>PACMAD clade</taxon>
        <taxon>Arundinoideae</taxon>
        <taxon>Arundineae</taxon>
        <taxon>Arundo</taxon>
    </lineage>
</organism>
<reference evidence="1" key="1">
    <citation type="submission" date="2014-09" db="EMBL/GenBank/DDBJ databases">
        <authorList>
            <person name="Magalhaes I.L.F."/>
            <person name="Oliveira U."/>
            <person name="Santos F.R."/>
            <person name="Vidigal T.H.D.A."/>
            <person name="Brescovit A.D."/>
            <person name="Santos A.J."/>
        </authorList>
    </citation>
    <scope>NUCLEOTIDE SEQUENCE</scope>
    <source>
        <tissue evidence="1">Shoot tissue taken approximately 20 cm above the soil surface</tissue>
    </source>
</reference>
<protein>
    <submittedName>
        <fullName evidence="1">Uncharacterized protein</fullName>
    </submittedName>
</protein>